<dbReference type="EMBL" id="SLZR01000017">
    <property type="protein sequence ID" value="TCS38157.1"/>
    <property type="molecule type" value="Genomic_DNA"/>
</dbReference>
<dbReference type="RefSeq" id="WP_132703155.1">
    <property type="nucleotide sequence ID" value="NZ_SLZR01000017.1"/>
</dbReference>
<dbReference type="AlphaFoldDB" id="A0A4R3HXT0"/>
<protein>
    <submittedName>
        <fullName evidence="1">Uncharacterized protein</fullName>
    </submittedName>
</protein>
<reference evidence="1 2" key="1">
    <citation type="submission" date="2019-03" db="EMBL/GenBank/DDBJ databases">
        <title>Genomic Encyclopedia of Archaeal and Bacterial Type Strains, Phase II (KMG-II): from individual species to whole genera.</title>
        <authorList>
            <person name="Goeker M."/>
        </authorList>
    </citation>
    <scope>NUCLEOTIDE SEQUENCE [LARGE SCALE GENOMIC DNA]</scope>
    <source>
        <strain evidence="1 2">DSM 15388</strain>
    </source>
</reference>
<name>A0A4R3HXT0_9GAMM</name>
<organism evidence="1 2">
    <name type="scientific">Reinekea marinisedimentorum</name>
    <dbReference type="NCBI Taxonomy" id="230495"/>
    <lineage>
        <taxon>Bacteria</taxon>
        <taxon>Pseudomonadati</taxon>
        <taxon>Pseudomonadota</taxon>
        <taxon>Gammaproteobacteria</taxon>
        <taxon>Oceanospirillales</taxon>
        <taxon>Saccharospirillaceae</taxon>
        <taxon>Reinekea</taxon>
    </lineage>
</organism>
<dbReference type="OrthoDB" id="7057448at2"/>
<evidence type="ECO:0000313" key="2">
    <source>
        <dbReference type="Proteomes" id="UP000295793"/>
    </source>
</evidence>
<keyword evidence="2" id="KW-1185">Reference proteome</keyword>
<comment type="caution">
    <text evidence="1">The sequence shown here is derived from an EMBL/GenBank/DDBJ whole genome shotgun (WGS) entry which is preliminary data.</text>
</comment>
<dbReference type="Proteomes" id="UP000295793">
    <property type="component" value="Unassembled WGS sequence"/>
</dbReference>
<sequence>MKKLALAISLFTLCSCMEGDLNVTTDMDGFEERLVLAATNSSGSKSYVIFIGDTDEDEDVVFGDESNEGEEAITTDDIVISVYDEDADYVYYLNQDDDEIARVYYSDSAEEIWLSNSMSVEAKDGEGNPYDFLKLSSTMSYVALYDSKYLIQVDTSQADESDFITNQLDLSDFTYSSSHSKAVDLVEANNLTYVLLEKCSNEYSCVVLVDENDDDEPVFVSHNEEQEEYDPSEDSVSSITLSDYYINLGVTGATQMHVEDDLVFVASPDGIVRIGDVSGEFDADDYNDGEENYMVTMLVDADYANDDVDDGVGYLEGEIDNLVLISDDEFYFSTLVDTEDYNVYHYTKSDDNDDAYDDEDYTIEAVTLDDDGNTYEVCSLGYDSFFDHVYIGIGASTGSDEDGLMTIDLYGDEGENAVDEDLFIDTTYKPTQIEALN</sequence>
<accession>A0A4R3HXT0</accession>
<proteinExistence type="predicted"/>
<dbReference type="PROSITE" id="PS51257">
    <property type="entry name" value="PROKAR_LIPOPROTEIN"/>
    <property type="match status" value="1"/>
</dbReference>
<gene>
    <name evidence="1" type="ORF">BCF53_11785</name>
</gene>
<evidence type="ECO:0000313" key="1">
    <source>
        <dbReference type="EMBL" id="TCS38157.1"/>
    </source>
</evidence>